<dbReference type="Pfam" id="PF00903">
    <property type="entry name" value="Glyoxalase"/>
    <property type="match status" value="2"/>
</dbReference>
<gene>
    <name evidence="3" type="ORF">GCM10025866_01510</name>
</gene>
<evidence type="ECO:0000256" key="1">
    <source>
        <dbReference type="SAM" id="MobiDB-lite"/>
    </source>
</evidence>
<dbReference type="PANTHER" id="PTHR21366:SF19">
    <property type="entry name" value="METAPYROCATECHASE"/>
    <property type="match status" value="1"/>
</dbReference>
<feature type="region of interest" description="Disordered" evidence="1">
    <location>
        <begin position="299"/>
        <end position="363"/>
    </location>
</feature>
<sequence>MIHLLSHLSYVAITTPDVEASVEFYKTEVGLTEVARENGSVYLRCWGDYYAYSVVVVPGDEPAMETMAWRTSSPEALEEAVTRIEAAGVTGEWFDGYKIGRAYRFVGPFGHSMTLHWDVERHQAPGHVASIYPDRPERRSKVAGAPRQLDHVTIAASNVDEFAKWYNDVLGFRIMARTVLDEAPISVFSVLTTNEKSHDLGVVLDGSSRAGRINHYAFWVDTYEELLIAADTLMESGVAIEYGPSIHGIGEQTFLYYREPSSLRIELNTGGYRNYVPDWTPNTWKPSLGSSNFYKNGAMPMSMTESFPRPTARRRPRRACPRSSARRCSTPTPGTAEPRRPRPGAAAGGPGASAFPLRFKEEP</sequence>
<dbReference type="Gene3D" id="3.10.180.10">
    <property type="entry name" value="2,3-Dihydroxybiphenyl 1,2-Dioxygenase, domain 1"/>
    <property type="match status" value="2"/>
</dbReference>
<proteinExistence type="predicted"/>
<dbReference type="PROSITE" id="PS51819">
    <property type="entry name" value="VOC"/>
    <property type="match status" value="2"/>
</dbReference>
<dbReference type="InterPro" id="IPR037523">
    <property type="entry name" value="VOC_core"/>
</dbReference>
<protein>
    <submittedName>
        <fullName evidence="3">Catechol 2,3-dioxygenase</fullName>
    </submittedName>
</protein>
<feature type="compositionally biased region" description="Basic residues" evidence="1">
    <location>
        <begin position="311"/>
        <end position="320"/>
    </location>
</feature>
<dbReference type="InterPro" id="IPR029068">
    <property type="entry name" value="Glyas_Bleomycin-R_OHBP_Dase"/>
</dbReference>
<evidence type="ECO:0000259" key="2">
    <source>
        <dbReference type="PROSITE" id="PS51819"/>
    </source>
</evidence>
<accession>A0ABM8G7U0</accession>
<evidence type="ECO:0000313" key="3">
    <source>
        <dbReference type="EMBL" id="BDZ44242.1"/>
    </source>
</evidence>
<evidence type="ECO:0000313" key="4">
    <source>
        <dbReference type="Proteomes" id="UP001321498"/>
    </source>
</evidence>
<organism evidence="3 4">
    <name type="scientific">Naasia aerilata</name>
    <dbReference type="NCBI Taxonomy" id="1162966"/>
    <lineage>
        <taxon>Bacteria</taxon>
        <taxon>Bacillati</taxon>
        <taxon>Actinomycetota</taxon>
        <taxon>Actinomycetes</taxon>
        <taxon>Micrococcales</taxon>
        <taxon>Microbacteriaceae</taxon>
        <taxon>Naasia</taxon>
    </lineage>
</organism>
<feature type="compositionally biased region" description="Low complexity" evidence="1">
    <location>
        <begin position="321"/>
        <end position="336"/>
    </location>
</feature>
<reference evidence="4" key="1">
    <citation type="journal article" date="2019" name="Int. J. Syst. Evol. Microbiol.">
        <title>The Global Catalogue of Microorganisms (GCM) 10K type strain sequencing project: providing services to taxonomists for standard genome sequencing and annotation.</title>
        <authorList>
            <consortium name="The Broad Institute Genomics Platform"/>
            <consortium name="The Broad Institute Genome Sequencing Center for Infectious Disease"/>
            <person name="Wu L."/>
            <person name="Ma J."/>
        </authorList>
    </citation>
    <scope>NUCLEOTIDE SEQUENCE [LARGE SCALE GENOMIC DNA]</scope>
    <source>
        <strain evidence="4">NBRC 108725</strain>
    </source>
</reference>
<dbReference type="InterPro" id="IPR004360">
    <property type="entry name" value="Glyas_Fos-R_dOase_dom"/>
</dbReference>
<keyword evidence="4" id="KW-1185">Reference proteome</keyword>
<feature type="domain" description="VOC" evidence="2">
    <location>
        <begin position="148"/>
        <end position="270"/>
    </location>
</feature>
<feature type="domain" description="VOC" evidence="2">
    <location>
        <begin position="7"/>
        <end position="118"/>
    </location>
</feature>
<dbReference type="Proteomes" id="UP001321498">
    <property type="component" value="Chromosome"/>
</dbReference>
<dbReference type="PANTHER" id="PTHR21366">
    <property type="entry name" value="GLYOXALASE FAMILY PROTEIN"/>
    <property type="match status" value="1"/>
</dbReference>
<dbReference type="InterPro" id="IPR050383">
    <property type="entry name" value="GlyoxalaseI/FosfomycinResist"/>
</dbReference>
<dbReference type="EMBL" id="AP027731">
    <property type="protein sequence ID" value="BDZ44242.1"/>
    <property type="molecule type" value="Genomic_DNA"/>
</dbReference>
<dbReference type="SUPFAM" id="SSF54593">
    <property type="entry name" value="Glyoxalase/Bleomycin resistance protein/Dihydroxybiphenyl dioxygenase"/>
    <property type="match status" value="1"/>
</dbReference>
<name>A0ABM8G7U0_9MICO</name>